<feature type="compositionally biased region" description="Polar residues" evidence="5">
    <location>
        <begin position="277"/>
        <end position="294"/>
    </location>
</feature>
<keyword evidence="10" id="KW-1185">Reference proteome</keyword>
<protein>
    <submittedName>
        <fullName evidence="9">SLAM family member 6-like</fullName>
    </submittedName>
</protein>
<dbReference type="SMART" id="SM00409">
    <property type="entry name" value="IG"/>
    <property type="match status" value="1"/>
</dbReference>
<feature type="domain" description="Immunoglobulin" evidence="8">
    <location>
        <begin position="20"/>
        <end position="114"/>
    </location>
</feature>
<dbReference type="InterPro" id="IPR003599">
    <property type="entry name" value="Ig_sub"/>
</dbReference>
<dbReference type="PANTHER" id="PTHR12080:SF80">
    <property type="entry name" value="IMMUNOGLOBULIN V-SET DOMAIN-CONTAINING PROTEIN"/>
    <property type="match status" value="1"/>
</dbReference>
<comment type="subcellular location">
    <subcellularLocation>
        <location evidence="1">Membrane</location>
    </subcellularLocation>
</comment>
<feature type="signal peptide" evidence="7">
    <location>
        <begin position="1"/>
        <end position="19"/>
    </location>
</feature>
<keyword evidence="3 6" id="KW-0472">Membrane</keyword>
<dbReference type="GeneTree" id="ENSGT00940000174562"/>
<evidence type="ECO:0000256" key="3">
    <source>
        <dbReference type="ARBA" id="ARBA00023136"/>
    </source>
</evidence>
<dbReference type="STRING" id="48698.ENSPFOP00000024939"/>
<evidence type="ECO:0000259" key="8">
    <source>
        <dbReference type="SMART" id="SM00409"/>
    </source>
</evidence>
<evidence type="ECO:0000256" key="5">
    <source>
        <dbReference type="SAM" id="MobiDB-lite"/>
    </source>
</evidence>
<evidence type="ECO:0000256" key="7">
    <source>
        <dbReference type="SAM" id="SignalP"/>
    </source>
</evidence>
<dbReference type="Proteomes" id="UP000028760">
    <property type="component" value="Unassembled WGS sequence"/>
</dbReference>
<dbReference type="RefSeq" id="XP_007552084.1">
    <property type="nucleotide sequence ID" value="XM_007552022.2"/>
</dbReference>
<keyword evidence="4" id="KW-0325">Glycoprotein</keyword>
<evidence type="ECO:0000256" key="6">
    <source>
        <dbReference type="SAM" id="Phobius"/>
    </source>
</evidence>
<feature type="chain" id="PRO_5001920772" evidence="7">
    <location>
        <begin position="20"/>
        <end position="316"/>
    </location>
</feature>
<keyword evidence="6" id="KW-0812">Transmembrane</keyword>
<dbReference type="Gene3D" id="2.60.40.10">
    <property type="entry name" value="Immunoglobulins"/>
    <property type="match status" value="1"/>
</dbReference>
<dbReference type="GeneID" id="103137985"/>
<evidence type="ECO:0000313" key="10">
    <source>
        <dbReference type="Proteomes" id="UP000028760"/>
    </source>
</evidence>
<reference evidence="10" key="1">
    <citation type="submission" date="2013-10" db="EMBL/GenBank/DDBJ databases">
        <authorList>
            <person name="Schartl M."/>
            <person name="Warren W."/>
        </authorList>
    </citation>
    <scope>NUCLEOTIDE SEQUENCE [LARGE SCALE GENOMIC DNA]</scope>
    <source>
        <strain evidence="10">female</strain>
    </source>
</reference>
<evidence type="ECO:0000313" key="9">
    <source>
        <dbReference type="Ensembl" id="ENSPFOP00000024939.1"/>
    </source>
</evidence>
<dbReference type="InterPro" id="IPR013783">
    <property type="entry name" value="Ig-like_fold"/>
</dbReference>
<keyword evidence="6" id="KW-1133">Transmembrane helix</keyword>
<dbReference type="AlphaFoldDB" id="A0A096M0J8"/>
<evidence type="ECO:0000256" key="2">
    <source>
        <dbReference type="ARBA" id="ARBA00022729"/>
    </source>
</evidence>
<dbReference type="GO" id="GO:0016020">
    <property type="term" value="C:membrane"/>
    <property type="evidence" value="ECO:0007669"/>
    <property type="project" value="UniProtKB-SubCell"/>
</dbReference>
<proteinExistence type="predicted"/>
<dbReference type="PANTHER" id="PTHR12080">
    <property type="entry name" value="SIGNALING LYMPHOCYTIC ACTIVATION MOLECULE"/>
    <property type="match status" value="1"/>
</dbReference>
<dbReference type="SUPFAM" id="SSF48726">
    <property type="entry name" value="Immunoglobulin"/>
    <property type="match status" value="1"/>
</dbReference>
<dbReference type="EMBL" id="AYCK01004656">
    <property type="status" value="NOT_ANNOTATED_CDS"/>
    <property type="molecule type" value="Genomic_DNA"/>
</dbReference>
<dbReference type="OMA" id="QPETIYA"/>
<dbReference type="OrthoDB" id="8955135at2759"/>
<feature type="region of interest" description="Disordered" evidence="5">
    <location>
        <begin position="244"/>
        <end position="264"/>
    </location>
</feature>
<name>A0A096M0J8_POEFO</name>
<dbReference type="InterPro" id="IPR036179">
    <property type="entry name" value="Ig-like_dom_sf"/>
</dbReference>
<evidence type="ECO:0000256" key="1">
    <source>
        <dbReference type="ARBA" id="ARBA00004370"/>
    </source>
</evidence>
<feature type="transmembrane region" description="Helical" evidence="6">
    <location>
        <begin position="210"/>
        <end position="231"/>
    </location>
</feature>
<feature type="region of interest" description="Disordered" evidence="5">
    <location>
        <begin position="277"/>
        <end position="316"/>
    </location>
</feature>
<reference evidence="9" key="3">
    <citation type="submission" date="2025-09" db="UniProtKB">
        <authorList>
            <consortium name="Ensembl"/>
        </authorList>
    </citation>
    <scope>IDENTIFICATION</scope>
</reference>
<accession>A0A096M0J8</accession>
<evidence type="ECO:0000256" key="4">
    <source>
        <dbReference type="ARBA" id="ARBA00023180"/>
    </source>
</evidence>
<sequence length="316" mass="34979">MAAVVLLLLLLALVDSIEGSERQFVKSGSNLLLEVTAKIGNDDIFFWKFNNSDNLVRFSPGSEPKIKYTEKTDFFKQNYSLLLRNVKHRDTGNYKAQANGDTEKTVAEYTVIVQDPVSPVNLTVTPINSSFCNFTVVCITVDSQISGTFQCENKTCHLLNQTDLKDSSLNVYVKESSIFCNHSNQVSWEQDEKPFHSLCKNLPASNTANVVGISVGTLVPLLVLSIIFVVIKCKRKRSANTVYEVPQETPQNNPYANPAEITETPSPTSTYALVQFSNPPVQLNETRTSTNPQPETIYAQVDRAAKSNSKSAAANR</sequence>
<organism evidence="9 10">
    <name type="scientific">Poecilia formosa</name>
    <name type="common">Amazon molly</name>
    <name type="synonym">Limia formosa</name>
    <dbReference type="NCBI Taxonomy" id="48698"/>
    <lineage>
        <taxon>Eukaryota</taxon>
        <taxon>Metazoa</taxon>
        <taxon>Chordata</taxon>
        <taxon>Craniata</taxon>
        <taxon>Vertebrata</taxon>
        <taxon>Euteleostomi</taxon>
        <taxon>Actinopterygii</taxon>
        <taxon>Neopterygii</taxon>
        <taxon>Teleostei</taxon>
        <taxon>Neoteleostei</taxon>
        <taxon>Acanthomorphata</taxon>
        <taxon>Ovalentaria</taxon>
        <taxon>Atherinomorphae</taxon>
        <taxon>Cyprinodontiformes</taxon>
        <taxon>Poeciliidae</taxon>
        <taxon>Poeciliinae</taxon>
        <taxon>Poecilia</taxon>
    </lineage>
</organism>
<dbReference type="InterPro" id="IPR015631">
    <property type="entry name" value="CD2/SLAM_rcpt"/>
</dbReference>
<reference evidence="9" key="2">
    <citation type="submission" date="2025-08" db="UniProtKB">
        <authorList>
            <consortium name="Ensembl"/>
        </authorList>
    </citation>
    <scope>IDENTIFICATION</scope>
</reference>
<feature type="compositionally biased region" description="Low complexity" evidence="5">
    <location>
        <begin position="306"/>
        <end position="316"/>
    </location>
</feature>
<dbReference type="KEGG" id="pfor:103137985"/>
<dbReference type="Ensembl" id="ENSPFOT00000027069.1">
    <property type="protein sequence ID" value="ENSPFOP00000024939.1"/>
    <property type="gene ID" value="ENSPFOG00000022023.1"/>
</dbReference>
<keyword evidence="2 7" id="KW-0732">Signal</keyword>